<dbReference type="EMBL" id="KZ613580">
    <property type="protein sequence ID" value="PMD11985.1"/>
    <property type="molecule type" value="Genomic_DNA"/>
</dbReference>
<feature type="compositionally biased region" description="Polar residues" evidence="1">
    <location>
        <begin position="290"/>
        <end position="299"/>
    </location>
</feature>
<reference evidence="2 3" key="1">
    <citation type="submission" date="2016-05" db="EMBL/GenBank/DDBJ databases">
        <title>A degradative enzymes factory behind the ericoid mycorrhizal symbiosis.</title>
        <authorList>
            <consortium name="DOE Joint Genome Institute"/>
            <person name="Martino E."/>
            <person name="Morin E."/>
            <person name="Grelet G."/>
            <person name="Kuo A."/>
            <person name="Kohler A."/>
            <person name="Daghino S."/>
            <person name="Barry K."/>
            <person name="Choi C."/>
            <person name="Cichocki N."/>
            <person name="Clum A."/>
            <person name="Copeland A."/>
            <person name="Hainaut M."/>
            <person name="Haridas S."/>
            <person name="Labutti K."/>
            <person name="Lindquist E."/>
            <person name="Lipzen A."/>
            <person name="Khouja H.-R."/>
            <person name="Murat C."/>
            <person name="Ohm R."/>
            <person name="Olson A."/>
            <person name="Spatafora J."/>
            <person name="Veneault-Fourrey C."/>
            <person name="Henrissat B."/>
            <person name="Grigoriev I."/>
            <person name="Martin F."/>
            <person name="Perotto S."/>
        </authorList>
    </citation>
    <scope>NUCLEOTIDE SEQUENCE [LARGE SCALE GENOMIC DNA]</scope>
    <source>
        <strain evidence="2 3">UAMH 7357</strain>
    </source>
</reference>
<evidence type="ECO:0000256" key="1">
    <source>
        <dbReference type="SAM" id="MobiDB-lite"/>
    </source>
</evidence>
<evidence type="ECO:0000313" key="3">
    <source>
        <dbReference type="Proteomes" id="UP000235672"/>
    </source>
</evidence>
<evidence type="ECO:0000313" key="2">
    <source>
        <dbReference type="EMBL" id="PMD11985.1"/>
    </source>
</evidence>
<feature type="region of interest" description="Disordered" evidence="1">
    <location>
        <begin position="280"/>
        <end position="340"/>
    </location>
</feature>
<accession>A0A2J6PD71</accession>
<feature type="compositionally biased region" description="Basic residues" evidence="1">
    <location>
        <begin position="323"/>
        <end position="334"/>
    </location>
</feature>
<name>A0A2J6PD71_9HELO</name>
<keyword evidence="3" id="KW-1185">Reference proteome</keyword>
<proteinExistence type="predicted"/>
<gene>
    <name evidence="2" type="ORF">NA56DRAFT_713649</name>
</gene>
<organism evidence="2 3">
    <name type="scientific">Hyaloscypha hepaticicola</name>
    <dbReference type="NCBI Taxonomy" id="2082293"/>
    <lineage>
        <taxon>Eukaryota</taxon>
        <taxon>Fungi</taxon>
        <taxon>Dikarya</taxon>
        <taxon>Ascomycota</taxon>
        <taxon>Pezizomycotina</taxon>
        <taxon>Leotiomycetes</taxon>
        <taxon>Helotiales</taxon>
        <taxon>Hyaloscyphaceae</taxon>
        <taxon>Hyaloscypha</taxon>
    </lineage>
</organism>
<dbReference type="Proteomes" id="UP000235672">
    <property type="component" value="Unassembled WGS sequence"/>
</dbReference>
<protein>
    <submittedName>
        <fullName evidence="2">Uncharacterized protein</fullName>
    </submittedName>
</protein>
<dbReference type="AlphaFoldDB" id="A0A2J6PD71"/>
<sequence>MLSIGSIDQLKASQSYLRGIRQSLSLQGRRAAWGNWWASIVEFGSGVSSEKSLQSWTNLPSMLSIITLGVNKTIEVLVRIYRHAQAAKERKEDSGDLAMGLLQLQPPRHDHLDRKLSVLRGEQVCIMSGVESAQITLHGQQQELAVHSSQPESSHHHAINTPSLRYIAIWSGTAKHVLRVSPRYNNADISANGTRDLGCLEDCKNMSCSSAFFEGSGKESFLHGVGAAFITYALARRYMWNRARRKHCTTSHRNFGLEYSIAATTVLCDWVERYNGTARRGQKGAGESTFGYSETTEGQFKSRGAPETSCPKKLKNLEEKPRNKVKRVGRRTKRRDLGYQ</sequence>